<dbReference type="AlphaFoldDB" id="E6QEU1"/>
<proteinExistence type="predicted"/>
<protein>
    <submittedName>
        <fullName evidence="1">Uncharacterized protein</fullName>
    </submittedName>
</protein>
<name>E6QEU1_9ZZZZ</name>
<sequence>MGGCIDSHHPSILMDSFLNDILSNKYRDNIEDIFNRLQLMGASNISQCMECAPYYDFIFYSQALAC</sequence>
<dbReference type="EMBL" id="CABP01000134">
    <property type="protein sequence ID" value="CBI05717.1"/>
    <property type="molecule type" value="Genomic_DNA"/>
</dbReference>
<accession>E6QEU1</accession>
<organism evidence="1">
    <name type="scientific">mine drainage metagenome</name>
    <dbReference type="NCBI Taxonomy" id="410659"/>
    <lineage>
        <taxon>unclassified sequences</taxon>
        <taxon>metagenomes</taxon>
        <taxon>ecological metagenomes</taxon>
    </lineage>
</organism>
<evidence type="ECO:0000313" key="1">
    <source>
        <dbReference type="EMBL" id="CBI05717.1"/>
    </source>
</evidence>
<comment type="caution">
    <text evidence="1">The sequence shown here is derived from an EMBL/GenBank/DDBJ whole genome shotgun (WGS) entry which is preliminary data.</text>
</comment>
<reference evidence="1" key="1">
    <citation type="submission" date="2009-10" db="EMBL/GenBank/DDBJ databases">
        <title>Diversity of trophic interactions inside an arsenic-rich microbial ecosystem.</title>
        <authorList>
            <person name="Bertin P.N."/>
            <person name="Heinrich-Salmeron A."/>
            <person name="Pelletier E."/>
            <person name="Goulhen-Chollet F."/>
            <person name="Arsene-Ploetze F."/>
            <person name="Gallien S."/>
            <person name="Calteau A."/>
            <person name="Vallenet D."/>
            <person name="Casiot C."/>
            <person name="Chane-Woon-Ming B."/>
            <person name="Giloteaux L."/>
            <person name="Barakat M."/>
            <person name="Bonnefoy V."/>
            <person name="Bruneel O."/>
            <person name="Chandler M."/>
            <person name="Cleiss J."/>
            <person name="Duran R."/>
            <person name="Elbaz-Poulichet F."/>
            <person name="Fonknechten N."/>
            <person name="Lauga B."/>
            <person name="Mornico D."/>
            <person name="Ortet P."/>
            <person name="Schaeffer C."/>
            <person name="Siguier P."/>
            <person name="Alexander Thil Smith A."/>
            <person name="Van Dorsselaer A."/>
            <person name="Weissenbach J."/>
            <person name="Medigue C."/>
            <person name="Le Paslier D."/>
        </authorList>
    </citation>
    <scope>NUCLEOTIDE SEQUENCE</scope>
</reference>
<gene>
    <name evidence="1" type="ORF">CARN5_0744</name>
</gene>